<dbReference type="SUPFAM" id="SSF47391">
    <property type="entry name" value="Dimerization-anchoring domain of cAMP-dependent PK regulatory subunit"/>
    <property type="match status" value="1"/>
</dbReference>
<accession>A0AAY4AJ08</accession>
<dbReference type="Pfam" id="PF02197">
    <property type="entry name" value="RIIa"/>
    <property type="match status" value="1"/>
</dbReference>
<reference evidence="2 3" key="1">
    <citation type="submission" date="2020-06" db="EMBL/GenBank/DDBJ databases">
        <authorList>
            <consortium name="Wellcome Sanger Institute Data Sharing"/>
        </authorList>
    </citation>
    <scope>NUCLEOTIDE SEQUENCE [LARGE SCALE GENOMIC DNA]</scope>
</reference>
<reference evidence="2" key="2">
    <citation type="submission" date="2025-08" db="UniProtKB">
        <authorList>
            <consortium name="Ensembl"/>
        </authorList>
    </citation>
    <scope>IDENTIFICATION</scope>
</reference>
<reference evidence="2" key="3">
    <citation type="submission" date="2025-09" db="UniProtKB">
        <authorList>
            <consortium name="Ensembl"/>
        </authorList>
    </citation>
    <scope>IDENTIFICATION</scope>
</reference>
<sequence length="141" mass="15565">MPHVAVPPGFTSILEALAAEVLRAQPPNIPEFAARHFTALLRRRRDGTNFHAITRKCRSHIRSYTTFGECVTHQARTQSSAKIKPASKSSHFEKHKQCQKAMSITKPFLICVAHLKCPSPPGGATSLFVCLIVLICLSLSF</sequence>
<dbReference type="CDD" id="cd12100">
    <property type="entry name" value="DD_CABYR_SP17"/>
    <property type="match status" value="1"/>
</dbReference>
<dbReference type="Gene3D" id="1.20.890.10">
    <property type="entry name" value="cAMP-dependent protein kinase regulatory subunit, dimerization-anchoring domain"/>
    <property type="match status" value="1"/>
</dbReference>
<dbReference type="InterPro" id="IPR003117">
    <property type="entry name" value="cAMP_dep_PK_reg_su_I/II_a/b"/>
</dbReference>
<feature type="domain" description="RIIa" evidence="1">
    <location>
        <begin position="8"/>
        <end position="45"/>
    </location>
</feature>
<keyword evidence="3" id="KW-1185">Reference proteome</keyword>
<evidence type="ECO:0000313" key="3">
    <source>
        <dbReference type="Proteomes" id="UP000694580"/>
    </source>
</evidence>
<dbReference type="SMART" id="SM00394">
    <property type="entry name" value="RIIa"/>
    <property type="match status" value="1"/>
</dbReference>
<evidence type="ECO:0000259" key="1">
    <source>
        <dbReference type="SMART" id="SM00394"/>
    </source>
</evidence>
<dbReference type="Proteomes" id="UP000694580">
    <property type="component" value="Chromosome 2"/>
</dbReference>
<dbReference type="InterPro" id="IPR047579">
    <property type="entry name" value="DD_CABYR_SP17"/>
</dbReference>
<dbReference type="Ensembl" id="ENSDCDT00010008600.1">
    <property type="protein sequence ID" value="ENSDCDP00010008175.1"/>
    <property type="gene ID" value="ENSDCDG00010003706.1"/>
</dbReference>
<name>A0AAY4AJ08_9TELE</name>
<organism evidence="2 3">
    <name type="scientific">Denticeps clupeoides</name>
    <name type="common">denticle herring</name>
    <dbReference type="NCBI Taxonomy" id="299321"/>
    <lineage>
        <taxon>Eukaryota</taxon>
        <taxon>Metazoa</taxon>
        <taxon>Chordata</taxon>
        <taxon>Craniata</taxon>
        <taxon>Vertebrata</taxon>
        <taxon>Euteleostomi</taxon>
        <taxon>Actinopterygii</taxon>
        <taxon>Neopterygii</taxon>
        <taxon>Teleostei</taxon>
        <taxon>Clupei</taxon>
        <taxon>Clupeiformes</taxon>
        <taxon>Denticipitoidei</taxon>
        <taxon>Denticipitidae</taxon>
        <taxon>Denticeps</taxon>
    </lineage>
</organism>
<evidence type="ECO:0000313" key="2">
    <source>
        <dbReference type="Ensembl" id="ENSDCDP00010008175.1"/>
    </source>
</evidence>
<dbReference type="AlphaFoldDB" id="A0AAY4AJ08"/>
<proteinExistence type="predicted"/>
<protein>
    <recommendedName>
        <fullName evidence="1">RIIa domain-containing protein</fullName>
    </recommendedName>
</protein>